<dbReference type="Gene3D" id="3.30.450.40">
    <property type="match status" value="1"/>
</dbReference>
<evidence type="ECO:0000256" key="2">
    <source>
        <dbReference type="ARBA" id="ARBA00023125"/>
    </source>
</evidence>
<evidence type="ECO:0000313" key="7">
    <source>
        <dbReference type="Proteomes" id="UP001596002"/>
    </source>
</evidence>
<keyword evidence="7" id="KW-1185">Reference proteome</keyword>
<reference evidence="7" key="1">
    <citation type="journal article" date="2019" name="Int. J. Syst. Evol. Microbiol.">
        <title>The Global Catalogue of Microorganisms (GCM) 10K type strain sequencing project: providing services to taxonomists for standard genome sequencing and annotation.</title>
        <authorList>
            <consortium name="The Broad Institute Genomics Platform"/>
            <consortium name="The Broad Institute Genome Sequencing Center for Infectious Disease"/>
            <person name="Wu L."/>
            <person name="Ma J."/>
        </authorList>
    </citation>
    <scope>NUCLEOTIDE SEQUENCE [LARGE SCALE GENOMIC DNA]</scope>
    <source>
        <strain evidence="7">WYCCWR 12678</strain>
    </source>
</reference>
<dbReference type="PANTHER" id="PTHR30136:SF35">
    <property type="entry name" value="HTH-TYPE TRANSCRIPTIONAL REGULATOR RV1719"/>
    <property type="match status" value="1"/>
</dbReference>
<dbReference type="InterPro" id="IPR050707">
    <property type="entry name" value="HTH_MetabolicPath_Reg"/>
</dbReference>
<dbReference type="SMART" id="SM00346">
    <property type="entry name" value="HTH_ICLR"/>
    <property type="match status" value="1"/>
</dbReference>
<accession>A0ABV9Q1G4</accession>
<dbReference type="SUPFAM" id="SSF46785">
    <property type="entry name" value="Winged helix' DNA-binding domain"/>
    <property type="match status" value="1"/>
</dbReference>
<organism evidence="6 7">
    <name type="scientific">Effusibacillus consociatus</name>
    <dbReference type="NCBI Taxonomy" id="1117041"/>
    <lineage>
        <taxon>Bacteria</taxon>
        <taxon>Bacillati</taxon>
        <taxon>Bacillota</taxon>
        <taxon>Bacilli</taxon>
        <taxon>Bacillales</taxon>
        <taxon>Alicyclobacillaceae</taxon>
        <taxon>Effusibacillus</taxon>
    </lineage>
</organism>
<dbReference type="Gene3D" id="1.10.10.10">
    <property type="entry name" value="Winged helix-like DNA-binding domain superfamily/Winged helix DNA-binding domain"/>
    <property type="match status" value="1"/>
</dbReference>
<dbReference type="Pfam" id="PF01614">
    <property type="entry name" value="IclR_C"/>
    <property type="match status" value="1"/>
</dbReference>
<dbReference type="PANTHER" id="PTHR30136">
    <property type="entry name" value="HELIX-TURN-HELIX TRANSCRIPTIONAL REGULATOR, ICLR FAMILY"/>
    <property type="match status" value="1"/>
</dbReference>
<dbReference type="InterPro" id="IPR036388">
    <property type="entry name" value="WH-like_DNA-bd_sf"/>
</dbReference>
<proteinExistence type="predicted"/>
<feature type="domain" description="HTH iclR-type" evidence="4">
    <location>
        <begin position="8"/>
        <end position="70"/>
    </location>
</feature>
<protein>
    <submittedName>
        <fullName evidence="6">IclR family transcriptional regulator</fullName>
    </submittedName>
</protein>
<evidence type="ECO:0000256" key="3">
    <source>
        <dbReference type="ARBA" id="ARBA00023163"/>
    </source>
</evidence>
<dbReference type="SUPFAM" id="SSF55781">
    <property type="entry name" value="GAF domain-like"/>
    <property type="match status" value="1"/>
</dbReference>
<keyword evidence="2" id="KW-0238">DNA-binding</keyword>
<dbReference type="PROSITE" id="PS51077">
    <property type="entry name" value="HTH_ICLR"/>
    <property type="match status" value="1"/>
</dbReference>
<sequence length="269" mass="30218">MDRRDYLLHSVKNAMRILRLFSMDEPELGVTQISSRLGLSKSSTHRLIATLLKQGYLEKNEINSKYRLGLALLGLTGVITNTLEIHRESLPILQDIVEQLGEAAHLGVLEGNDVVYLHKVECKHPVRLLSHIGKRNPAYCSSAGKVILAYQSEEVIHRVLESELYPYGPNTITNPEKLRENLMDIRCKGYSIAIDELHEGVVSIAVPVRDYTGAVIAAISVVGPKQRMSEHQSPYHIQILHLAGQKLSKQLGFIETDNKCTIKKIRRDI</sequence>
<keyword evidence="3" id="KW-0804">Transcription</keyword>
<dbReference type="InterPro" id="IPR005471">
    <property type="entry name" value="Tscrpt_reg_IclR_N"/>
</dbReference>
<comment type="caution">
    <text evidence="6">The sequence shown here is derived from an EMBL/GenBank/DDBJ whole genome shotgun (WGS) entry which is preliminary data.</text>
</comment>
<evidence type="ECO:0000259" key="5">
    <source>
        <dbReference type="PROSITE" id="PS51078"/>
    </source>
</evidence>
<evidence type="ECO:0000256" key="1">
    <source>
        <dbReference type="ARBA" id="ARBA00023015"/>
    </source>
</evidence>
<dbReference type="Proteomes" id="UP001596002">
    <property type="component" value="Unassembled WGS sequence"/>
</dbReference>
<gene>
    <name evidence="6" type="ORF">ACFO8Q_03875</name>
</gene>
<dbReference type="RefSeq" id="WP_380024416.1">
    <property type="nucleotide sequence ID" value="NZ_JBHSHC010000023.1"/>
</dbReference>
<dbReference type="InterPro" id="IPR014757">
    <property type="entry name" value="Tscrpt_reg_IclR_C"/>
</dbReference>
<dbReference type="InterPro" id="IPR029016">
    <property type="entry name" value="GAF-like_dom_sf"/>
</dbReference>
<dbReference type="EMBL" id="JBHSHC010000023">
    <property type="protein sequence ID" value="MFC4766520.1"/>
    <property type="molecule type" value="Genomic_DNA"/>
</dbReference>
<name>A0ABV9Q1G4_9BACL</name>
<feature type="domain" description="IclR-ED" evidence="5">
    <location>
        <begin position="71"/>
        <end position="253"/>
    </location>
</feature>
<dbReference type="Pfam" id="PF09339">
    <property type="entry name" value="HTH_IclR"/>
    <property type="match status" value="1"/>
</dbReference>
<dbReference type="InterPro" id="IPR036390">
    <property type="entry name" value="WH_DNA-bd_sf"/>
</dbReference>
<evidence type="ECO:0000259" key="4">
    <source>
        <dbReference type="PROSITE" id="PS51077"/>
    </source>
</evidence>
<keyword evidence="1" id="KW-0805">Transcription regulation</keyword>
<evidence type="ECO:0000313" key="6">
    <source>
        <dbReference type="EMBL" id="MFC4766520.1"/>
    </source>
</evidence>
<dbReference type="PROSITE" id="PS51078">
    <property type="entry name" value="ICLR_ED"/>
    <property type="match status" value="1"/>
</dbReference>